<proteinExistence type="predicted"/>
<dbReference type="Proteomes" id="UP000823674">
    <property type="component" value="Chromosome A06"/>
</dbReference>
<gene>
    <name evidence="2" type="primary">A06g506370.1_BraROA</name>
    <name evidence="2" type="ORF">IGI04_023613</name>
</gene>
<accession>A0ABQ7M5T8</accession>
<feature type="region of interest" description="Disordered" evidence="1">
    <location>
        <begin position="47"/>
        <end position="111"/>
    </location>
</feature>
<dbReference type="EMBL" id="JADBGQ010000006">
    <property type="protein sequence ID" value="KAG5393650.1"/>
    <property type="molecule type" value="Genomic_DNA"/>
</dbReference>
<organism evidence="2 3">
    <name type="scientific">Brassica rapa subsp. trilocularis</name>
    <dbReference type="NCBI Taxonomy" id="1813537"/>
    <lineage>
        <taxon>Eukaryota</taxon>
        <taxon>Viridiplantae</taxon>
        <taxon>Streptophyta</taxon>
        <taxon>Embryophyta</taxon>
        <taxon>Tracheophyta</taxon>
        <taxon>Spermatophyta</taxon>
        <taxon>Magnoliopsida</taxon>
        <taxon>eudicotyledons</taxon>
        <taxon>Gunneridae</taxon>
        <taxon>Pentapetalae</taxon>
        <taxon>rosids</taxon>
        <taxon>malvids</taxon>
        <taxon>Brassicales</taxon>
        <taxon>Brassicaceae</taxon>
        <taxon>Brassiceae</taxon>
        <taxon>Brassica</taxon>
    </lineage>
</organism>
<name>A0ABQ7M5T8_BRACM</name>
<feature type="non-terminal residue" evidence="2">
    <location>
        <position position="212"/>
    </location>
</feature>
<protein>
    <submittedName>
        <fullName evidence="2">Uncharacterized protein</fullName>
    </submittedName>
</protein>
<keyword evidence="3" id="KW-1185">Reference proteome</keyword>
<feature type="compositionally biased region" description="Basic and acidic residues" evidence="1">
    <location>
        <begin position="60"/>
        <end position="102"/>
    </location>
</feature>
<evidence type="ECO:0000313" key="3">
    <source>
        <dbReference type="Proteomes" id="UP000823674"/>
    </source>
</evidence>
<evidence type="ECO:0000256" key="1">
    <source>
        <dbReference type="SAM" id="MobiDB-lite"/>
    </source>
</evidence>
<evidence type="ECO:0000313" key="2">
    <source>
        <dbReference type="EMBL" id="KAG5393650.1"/>
    </source>
</evidence>
<comment type="caution">
    <text evidence="2">The sequence shown here is derived from an EMBL/GenBank/DDBJ whole genome shotgun (WGS) entry which is preliminary data.</text>
</comment>
<sequence>MVYQPNNNQDLLNPRSTFNNIEEHERDLGRTPHLSLDLDLDLRIEIADTTRPPPPLAAVHGEERETRPREREGGAAKREREREERRGEEREGGERRRGEERKSRRLGLLISGDSPQGFASKFLMGRSAAPRTPFPLRLGRVQVPHRPKRHGRACGHSIHPITLGPTQLKRTNPPLSCCIPMRSPALVHPASGSLGCSPYPLQCITTPSRQDS</sequence>
<reference evidence="2 3" key="1">
    <citation type="submission" date="2021-03" db="EMBL/GenBank/DDBJ databases">
        <authorList>
            <person name="King G.J."/>
            <person name="Bancroft I."/>
            <person name="Baten A."/>
            <person name="Bloomfield J."/>
            <person name="Borpatragohain P."/>
            <person name="He Z."/>
            <person name="Irish N."/>
            <person name="Irwin J."/>
            <person name="Liu K."/>
            <person name="Mauleon R.P."/>
            <person name="Moore J."/>
            <person name="Morris R."/>
            <person name="Ostergaard L."/>
            <person name="Wang B."/>
            <person name="Wells R."/>
        </authorList>
    </citation>
    <scope>NUCLEOTIDE SEQUENCE [LARGE SCALE GENOMIC DNA]</scope>
    <source>
        <strain evidence="2">R-o-18</strain>
        <tissue evidence="2">Leaf</tissue>
    </source>
</reference>